<keyword evidence="4" id="KW-1015">Disulfide bond</keyword>
<dbReference type="PANTHER" id="PTHR23301">
    <property type="entry name" value="CHITIN BINDING PERITROPHIN-A"/>
    <property type="match status" value="1"/>
</dbReference>
<evidence type="ECO:0000256" key="2">
    <source>
        <dbReference type="ARBA" id="ARBA00022729"/>
    </source>
</evidence>
<dbReference type="InterPro" id="IPR002557">
    <property type="entry name" value="Chitin-bd_dom"/>
</dbReference>
<keyword evidence="5" id="KW-0325">Glycoprotein</keyword>
<dbReference type="SMART" id="SM00494">
    <property type="entry name" value="ChtBD2"/>
    <property type="match status" value="1"/>
</dbReference>
<evidence type="ECO:0000313" key="7">
    <source>
        <dbReference type="EMBL" id="GBN72891.1"/>
    </source>
</evidence>
<dbReference type="OrthoDB" id="439917at2759"/>
<keyword evidence="8" id="KW-1185">Reference proteome</keyword>
<dbReference type="AlphaFoldDB" id="A0A4Y2RB47"/>
<dbReference type="Proteomes" id="UP000499080">
    <property type="component" value="Unassembled WGS sequence"/>
</dbReference>
<evidence type="ECO:0000313" key="8">
    <source>
        <dbReference type="Proteomes" id="UP000499080"/>
    </source>
</evidence>
<name>A0A4Y2RB47_ARAVE</name>
<protein>
    <recommendedName>
        <fullName evidence="6">Chitin-binding type-2 domain-containing protein</fullName>
    </recommendedName>
</protein>
<feature type="domain" description="Chitin-binding type-2" evidence="6">
    <location>
        <begin position="125"/>
        <end position="181"/>
    </location>
</feature>
<organism evidence="7 8">
    <name type="scientific">Araneus ventricosus</name>
    <name type="common">Orbweaver spider</name>
    <name type="synonym">Epeira ventricosa</name>
    <dbReference type="NCBI Taxonomy" id="182803"/>
    <lineage>
        <taxon>Eukaryota</taxon>
        <taxon>Metazoa</taxon>
        <taxon>Ecdysozoa</taxon>
        <taxon>Arthropoda</taxon>
        <taxon>Chelicerata</taxon>
        <taxon>Arachnida</taxon>
        <taxon>Araneae</taxon>
        <taxon>Araneomorphae</taxon>
        <taxon>Entelegynae</taxon>
        <taxon>Araneoidea</taxon>
        <taxon>Araneidae</taxon>
        <taxon>Araneus</taxon>
    </lineage>
</organism>
<proteinExistence type="predicted"/>
<dbReference type="SUPFAM" id="SSF57625">
    <property type="entry name" value="Invertebrate chitin-binding proteins"/>
    <property type="match status" value="1"/>
</dbReference>
<dbReference type="PANTHER" id="PTHR23301:SF0">
    <property type="entry name" value="CHITIN-BINDING TYPE-2 DOMAIN-CONTAINING PROTEIN-RELATED"/>
    <property type="match status" value="1"/>
</dbReference>
<evidence type="ECO:0000259" key="6">
    <source>
        <dbReference type="PROSITE" id="PS50940"/>
    </source>
</evidence>
<keyword evidence="2" id="KW-0732">Signal</keyword>
<gene>
    <name evidence="7" type="ORF">AVEN_154106_1</name>
</gene>
<dbReference type="InterPro" id="IPR036508">
    <property type="entry name" value="Chitin-bd_dom_sf"/>
</dbReference>
<feature type="non-terminal residue" evidence="7">
    <location>
        <position position="184"/>
    </location>
</feature>
<evidence type="ECO:0000256" key="5">
    <source>
        <dbReference type="ARBA" id="ARBA00023180"/>
    </source>
</evidence>
<evidence type="ECO:0000256" key="4">
    <source>
        <dbReference type="ARBA" id="ARBA00023157"/>
    </source>
</evidence>
<reference evidence="7 8" key="1">
    <citation type="journal article" date="2019" name="Sci. Rep.">
        <title>Orb-weaving spider Araneus ventricosus genome elucidates the spidroin gene catalogue.</title>
        <authorList>
            <person name="Kono N."/>
            <person name="Nakamura H."/>
            <person name="Ohtoshi R."/>
            <person name="Moran D.A.P."/>
            <person name="Shinohara A."/>
            <person name="Yoshida Y."/>
            <person name="Fujiwara M."/>
            <person name="Mori M."/>
            <person name="Tomita M."/>
            <person name="Arakawa K."/>
        </authorList>
    </citation>
    <scope>NUCLEOTIDE SEQUENCE [LARGE SCALE GENOMIC DNA]</scope>
</reference>
<evidence type="ECO:0000256" key="1">
    <source>
        <dbReference type="ARBA" id="ARBA00022669"/>
    </source>
</evidence>
<dbReference type="Gene3D" id="2.170.140.10">
    <property type="entry name" value="Chitin binding domain"/>
    <property type="match status" value="1"/>
</dbReference>
<dbReference type="PROSITE" id="PS50940">
    <property type="entry name" value="CHIT_BIND_II"/>
    <property type="match status" value="1"/>
</dbReference>
<dbReference type="InterPro" id="IPR051940">
    <property type="entry name" value="Chitin_bind-dev_reg"/>
</dbReference>
<dbReference type="Pfam" id="PF01607">
    <property type="entry name" value="CBM_14"/>
    <property type="match status" value="1"/>
</dbReference>
<keyword evidence="3" id="KW-0677">Repeat</keyword>
<dbReference type="GO" id="GO:0005576">
    <property type="term" value="C:extracellular region"/>
    <property type="evidence" value="ECO:0007669"/>
    <property type="project" value="InterPro"/>
</dbReference>
<keyword evidence="1" id="KW-0147">Chitin-binding</keyword>
<accession>A0A4Y2RB47</accession>
<dbReference type="EMBL" id="BGPR01143765">
    <property type="protein sequence ID" value="GBN72891.1"/>
    <property type="molecule type" value="Genomic_DNA"/>
</dbReference>
<dbReference type="GO" id="GO:0008061">
    <property type="term" value="F:chitin binding"/>
    <property type="evidence" value="ECO:0007669"/>
    <property type="project" value="UniProtKB-KW"/>
</dbReference>
<comment type="caution">
    <text evidence="7">The sequence shown here is derived from an EMBL/GenBank/DDBJ whole genome shotgun (WGS) entry which is preliminary data.</text>
</comment>
<sequence length="184" mass="20850">MEYKGLLESCQVVQTKEKKKESLVILSTRFEATRGLFGDGPRNFEPLSDDEDDTLSPNFRATPAGGCVTLYVWVGVQQAHTRRIFGRIRFRTWYPPAPKPGPYHSAKNYLRSEIRFKFNETPQPSTNCPRKNGIFARPDSCTAFWQCKGGLASKMNCQLGLAFNEKMGTCQWKYLVPDCGQQPA</sequence>
<evidence type="ECO:0000256" key="3">
    <source>
        <dbReference type="ARBA" id="ARBA00022737"/>
    </source>
</evidence>